<proteinExistence type="predicted"/>
<organism evidence="2 3">
    <name type="scientific">Xylaria grammica</name>
    <dbReference type="NCBI Taxonomy" id="363999"/>
    <lineage>
        <taxon>Eukaryota</taxon>
        <taxon>Fungi</taxon>
        <taxon>Dikarya</taxon>
        <taxon>Ascomycota</taxon>
        <taxon>Pezizomycotina</taxon>
        <taxon>Sordariomycetes</taxon>
        <taxon>Xylariomycetidae</taxon>
        <taxon>Xylariales</taxon>
        <taxon>Xylariaceae</taxon>
        <taxon>Xylaria</taxon>
    </lineage>
</organism>
<name>A0A439CY40_9PEZI</name>
<feature type="domain" description="Heterokaryon incompatibility" evidence="1">
    <location>
        <begin position="116"/>
        <end position="219"/>
    </location>
</feature>
<dbReference type="AlphaFoldDB" id="A0A439CY40"/>
<dbReference type="Pfam" id="PF26639">
    <property type="entry name" value="Het-6_barrel"/>
    <property type="match status" value="1"/>
</dbReference>
<dbReference type="Pfam" id="PF06985">
    <property type="entry name" value="HET"/>
    <property type="match status" value="1"/>
</dbReference>
<dbReference type="InterPro" id="IPR010730">
    <property type="entry name" value="HET"/>
</dbReference>
<accession>A0A439CY40</accession>
<sequence>MGIYEYRALDLDQDEIRLVVVHPGSFNEGIHVSFQHISLPVPEGLTQPANGHHIYDLEVLRNSLPPGWQVAPRLEDSRPLFWKDNFSSWDHPDPLFPYHADMPSFETQSQPDRPSFEALSYCWGEAQPEEEIYVHVVNKAQSGDYDATMSIRPNLATALKHLRDPTYSRTLWIDALCINQQDLVETNRQVARMGSIYALATRVVAWLGLATPTSSIALDELVLLGQQIELVIGKGPGSVPAPEAQHVDWRLWVWQEILLGNAAASMLQCGTKVALWRFVRRGIRILRETMLPRAEMRTGQWESLSLLLGSTGGTKCSDPRDRIYALLGLIDRTLASRITPNYESSVTKVYQNVFWEFVQLNKTLMLLKFCDLGQRRGSWNGPSWVPDWQHGVIVAPQYAYAAGGTKAEATLIDTEQGILACTGVEAAQVVAVSTKNWLSYDSPISLSTSLEMVKEWYEVWEQHRSIYSQDVEFFTAIRYGWVWERRRCGISARQYSDEYHALVAHGDATSGTEKNGGYLLQDLIRDEKHGTFFCTEQGLPGMGPVSMRPGDIVIVLLGCPHPLVVRASETRKYGNHRTYQVIGPAYVHALMEAQALLGPTEPPWTVYVDDTTGSQLWRCYNEEEAKFAPEDVRLGPLPPGFTALGAGKFKTETDEIVDEDPRETELKLYTASI</sequence>
<evidence type="ECO:0000313" key="3">
    <source>
        <dbReference type="Proteomes" id="UP000286045"/>
    </source>
</evidence>
<dbReference type="PANTHER" id="PTHR24148">
    <property type="entry name" value="ANKYRIN REPEAT DOMAIN-CONTAINING PROTEIN 39 HOMOLOG-RELATED"/>
    <property type="match status" value="1"/>
</dbReference>
<gene>
    <name evidence="2" type="ORF">EKO27_g7968</name>
</gene>
<keyword evidence="3" id="KW-1185">Reference proteome</keyword>
<dbReference type="EMBL" id="RYZI01000280">
    <property type="protein sequence ID" value="RWA07142.1"/>
    <property type="molecule type" value="Genomic_DNA"/>
</dbReference>
<evidence type="ECO:0000259" key="1">
    <source>
        <dbReference type="Pfam" id="PF06985"/>
    </source>
</evidence>
<dbReference type="Proteomes" id="UP000286045">
    <property type="component" value="Unassembled WGS sequence"/>
</dbReference>
<reference evidence="2 3" key="1">
    <citation type="submission" date="2018-12" db="EMBL/GenBank/DDBJ databases">
        <title>Draft genome sequence of Xylaria grammica IHI A82.</title>
        <authorList>
            <person name="Buettner E."/>
            <person name="Kellner H."/>
        </authorList>
    </citation>
    <scope>NUCLEOTIDE SEQUENCE [LARGE SCALE GENOMIC DNA]</scope>
    <source>
        <strain evidence="2 3">IHI A82</strain>
    </source>
</reference>
<dbReference type="PANTHER" id="PTHR24148:SF73">
    <property type="entry name" value="HET DOMAIN PROTEIN (AFU_ORTHOLOGUE AFUA_8G01020)"/>
    <property type="match status" value="1"/>
</dbReference>
<dbReference type="STRING" id="363999.A0A439CY40"/>
<protein>
    <recommendedName>
        <fullName evidence="1">Heterokaryon incompatibility domain-containing protein</fullName>
    </recommendedName>
</protein>
<dbReference type="InterPro" id="IPR052895">
    <property type="entry name" value="HetReg/Transcr_Mod"/>
</dbReference>
<comment type="caution">
    <text evidence="2">The sequence shown here is derived from an EMBL/GenBank/DDBJ whole genome shotgun (WGS) entry which is preliminary data.</text>
</comment>
<evidence type="ECO:0000313" key="2">
    <source>
        <dbReference type="EMBL" id="RWA07142.1"/>
    </source>
</evidence>